<keyword evidence="1" id="KW-0472">Membrane</keyword>
<feature type="transmembrane region" description="Helical" evidence="1">
    <location>
        <begin position="145"/>
        <end position="172"/>
    </location>
</feature>
<feature type="transmembrane region" description="Helical" evidence="1">
    <location>
        <begin position="184"/>
        <end position="204"/>
    </location>
</feature>
<organism evidence="2 3">
    <name type="scientific">Cymbomonas tetramitiformis</name>
    <dbReference type="NCBI Taxonomy" id="36881"/>
    <lineage>
        <taxon>Eukaryota</taxon>
        <taxon>Viridiplantae</taxon>
        <taxon>Chlorophyta</taxon>
        <taxon>Pyramimonadophyceae</taxon>
        <taxon>Pyramimonadales</taxon>
        <taxon>Pyramimonadaceae</taxon>
        <taxon>Cymbomonas</taxon>
    </lineage>
</organism>
<sequence>MNYENVSTFFGMSTVSVLHSLLPTHWLPFSVVGRAQNWTLGKTLLITAAGGFCHVVSTTLLGLTAATMANVFLSEESIHSMASILLIIMGLIYILQFSLGMGGHSHHHHPNMERVAVAGLILVPTLSPCATTLPVFLTAASSADFLVLSVLLLASTLTVMLTLVTLSFLGVAHIKKSYFEGISRYDKVMVGTCLCVIGVLTQFFHHHDGDGHDHDGHHHDR</sequence>
<accession>A0AAE0BR08</accession>
<proteinExistence type="predicted"/>
<feature type="transmembrane region" description="Helical" evidence="1">
    <location>
        <begin position="78"/>
        <end position="95"/>
    </location>
</feature>
<dbReference type="Proteomes" id="UP001190700">
    <property type="component" value="Unassembled WGS sequence"/>
</dbReference>
<protein>
    <recommendedName>
        <fullName evidence="4">Nickel/cobalt efflux system</fullName>
    </recommendedName>
</protein>
<dbReference type="EMBL" id="LGRX02033452">
    <property type="protein sequence ID" value="KAK3241183.1"/>
    <property type="molecule type" value="Genomic_DNA"/>
</dbReference>
<comment type="caution">
    <text evidence="2">The sequence shown here is derived from an EMBL/GenBank/DDBJ whole genome shotgun (WGS) entry which is preliminary data.</text>
</comment>
<reference evidence="2 3" key="1">
    <citation type="journal article" date="2015" name="Genome Biol. Evol.">
        <title>Comparative Genomics of a Bacterivorous Green Alga Reveals Evolutionary Causalities and Consequences of Phago-Mixotrophic Mode of Nutrition.</title>
        <authorList>
            <person name="Burns J.A."/>
            <person name="Paasch A."/>
            <person name="Narechania A."/>
            <person name="Kim E."/>
        </authorList>
    </citation>
    <scope>NUCLEOTIDE SEQUENCE [LARGE SCALE GENOMIC DNA]</scope>
    <source>
        <strain evidence="2 3">PLY_AMNH</strain>
    </source>
</reference>
<dbReference type="AlphaFoldDB" id="A0AAE0BR08"/>
<evidence type="ECO:0000256" key="1">
    <source>
        <dbReference type="SAM" id="Phobius"/>
    </source>
</evidence>
<keyword evidence="1" id="KW-1133">Transmembrane helix</keyword>
<evidence type="ECO:0000313" key="3">
    <source>
        <dbReference type="Proteomes" id="UP001190700"/>
    </source>
</evidence>
<feature type="transmembrane region" description="Helical" evidence="1">
    <location>
        <begin position="6"/>
        <end position="32"/>
    </location>
</feature>
<keyword evidence="1" id="KW-0812">Transmembrane</keyword>
<dbReference type="PANTHER" id="PTHR36394:SF1">
    <property type="entry name" value="OS01G0277700 PROTEIN"/>
    <property type="match status" value="1"/>
</dbReference>
<feature type="transmembrane region" description="Helical" evidence="1">
    <location>
        <begin position="44"/>
        <end position="66"/>
    </location>
</feature>
<dbReference type="PANTHER" id="PTHR36394">
    <property type="entry name" value="OS01G0277700 PROTEIN"/>
    <property type="match status" value="1"/>
</dbReference>
<evidence type="ECO:0008006" key="4">
    <source>
        <dbReference type="Google" id="ProtNLM"/>
    </source>
</evidence>
<feature type="transmembrane region" description="Helical" evidence="1">
    <location>
        <begin position="115"/>
        <end position="139"/>
    </location>
</feature>
<gene>
    <name evidence="2" type="ORF">CYMTET_49029</name>
</gene>
<evidence type="ECO:0000313" key="2">
    <source>
        <dbReference type="EMBL" id="KAK3241183.1"/>
    </source>
</evidence>
<keyword evidence="3" id="KW-1185">Reference proteome</keyword>
<name>A0AAE0BR08_9CHLO</name>